<keyword evidence="9" id="KW-0862">Zinc</keyword>
<organism evidence="14 15">
    <name type="scientific">Cymbomonas tetramitiformis</name>
    <dbReference type="NCBI Taxonomy" id="36881"/>
    <lineage>
        <taxon>Eukaryota</taxon>
        <taxon>Viridiplantae</taxon>
        <taxon>Chlorophyta</taxon>
        <taxon>Pyramimonadophyceae</taxon>
        <taxon>Pyramimonadales</taxon>
        <taxon>Pyramimonadaceae</taxon>
        <taxon>Cymbomonas</taxon>
    </lineage>
</organism>
<evidence type="ECO:0000256" key="7">
    <source>
        <dbReference type="ARBA" id="ARBA00022801"/>
    </source>
</evidence>
<dbReference type="InterPro" id="IPR001300">
    <property type="entry name" value="Peptidase_C2_calpain_cat"/>
</dbReference>
<dbReference type="SUPFAM" id="SSF49758">
    <property type="entry name" value="Calpain large subunit, middle domain (domain III)"/>
    <property type="match status" value="3"/>
</dbReference>
<keyword evidence="8 11" id="KW-0788">Thiol protease</keyword>
<dbReference type="EMBL" id="LGRX02014945">
    <property type="protein sequence ID" value="KAK3263918.1"/>
    <property type="molecule type" value="Genomic_DNA"/>
</dbReference>
<reference evidence="14 15" key="1">
    <citation type="journal article" date="2015" name="Genome Biol. Evol.">
        <title>Comparative Genomics of a Bacterivorous Green Alga Reveals Evolutionary Causalities and Consequences of Phago-Mixotrophic Mode of Nutrition.</title>
        <authorList>
            <person name="Burns J.A."/>
            <person name="Paasch A."/>
            <person name="Narechania A."/>
            <person name="Kim E."/>
        </authorList>
    </citation>
    <scope>NUCLEOTIDE SEQUENCE [LARGE SCALE GENOMIC DNA]</scope>
    <source>
        <strain evidence="14 15">PLY_AMNH</strain>
    </source>
</reference>
<accession>A0AAE0FQL5</accession>
<dbReference type="PANTHER" id="PTHR10183">
    <property type="entry name" value="CALPAIN"/>
    <property type="match status" value="1"/>
</dbReference>
<evidence type="ECO:0000313" key="15">
    <source>
        <dbReference type="Proteomes" id="UP001190700"/>
    </source>
</evidence>
<dbReference type="AlphaFoldDB" id="A0AAE0FQL5"/>
<evidence type="ECO:0000313" key="14">
    <source>
        <dbReference type="EMBL" id="KAK3263918.1"/>
    </source>
</evidence>
<dbReference type="PROSITE" id="PS00139">
    <property type="entry name" value="THIOL_PROTEASE_CYS"/>
    <property type="match status" value="1"/>
</dbReference>
<evidence type="ECO:0000256" key="1">
    <source>
        <dbReference type="ARBA" id="ARBA00007623"/>
    </source>
</evidence>
<dbReference type="FunFam" id="3.90.70.10:FF:000010">
    <property type="entry name" value="Calpain 15"/>
    <property type="match status" value="1"/>
</dbReference>
<evidence type="ECO:0000256" key="10">
    <source>
        <dbReference type="PIRSR" id="PIRSR622684-1"/>
    </source>
</evidence>
<evidence type="ECO:0000256" key="9">
    <source>
        <dbReference type="ARBA" id="ARBA00022833"/>
    </source>
</evidence>
<protein>
    <submittedName>
        <fullName evidence="14">Calpain-type cysteine protease dek1</fullName>
    </submittedName>
</protein>
<dbReference type="GO" id="GO:0008270">
    <property type="term" value="F:zinc ion binding"/>
    <property type="evidence" value="ECO:0007669"/>
    <property type="project" value="UniProtKB-KW"/>
</dbReference>
<comment type="similarity">
    <text evidence="1">Belongs to the peptidase C2 family.</text>
</comment>
<keyword evidence="6" id="KW-0863">Zinc-finger</keyword>
<feature type="active site" evidence="10 11">
    <location>
        <position position="315"/>
    </location>
</feature>
<dbReference type="InterPro" id="IPR038765">
    <property type="entry name" value="Papain-like_cys_pep_sf"/>
</dbReference>
<gene>
    <name evidence="14" type="ORF">CYMTET_27311</name>
</gene>
<evidence type="ECO:0000256" key="11">
    <source>
        <dbReference type="PROSITE-ProRule" id="PRU00239"/>
    </source>
</evidence>
<evidence type="ECO:0000256" key="12">
    <source>
        <dbReference type="SAM" id="MobiDB-lite"/>
    </source>
</evidence>
<evidence type="ECO:0000256" key="3">
    <source>
        <dbReference type="ARBA" id="ARBA00022670"/>
    </source>
</evidence>
<dbReference type="Pfam" id="PF00648">
    <property type="entry name" value="Peptidase_C2"/>
    <property type="match status" value="1"/>
</dbReference>
<evidence type="ECO:0000256" key="5">
    <source>
        <dbReference type="ARBA" id="ARBA00022737"/>
    </source>
</evidence>
<dbReference type="Gene3D" id="3.90.70.10">
    <property type="entry name" value="Cysteine proteinases"/>
    <property type="match status" value="1"/>
</dbReference>
<dbReference type="InterPro" id="IPR036213">
    <property type="entry name" value="Calpain_III_sf"/>
</dbReference>
<dbReference type="SMART" id="SM00720">
    <property type="entry name" value="calpain_III"/>
    <property type="match status" value="3"/>
</dbReference>
<dbReference type="SUPFAM" id="SSF54001">
    <property type="entry name" value="Cysteine proteinases"/>
    <property type="match status" value="1"/>
</dbReference>
<sequence>MPGLTSPNKALRNKDPNLGEGLTILSGREPKVFSERAAPSDEEEAAVVDAWLRLPPTVDGMKEEEVLAKSPSDSAHATDVNFPASNAALYRDPNNPPSEAPLAVQWTRLDGSLYVHSVRSGDVIQGGLGDCWFLGALASVASRQDLLLDLIVSDELSSHGVYTFRFYKNGQWHDIVVDDQLPCQPGFPQPLFAHSAQQGELWPSLMEKAYAKLHGTYFALDGGNVVEALVDLTGGAGMKIRLNDQKYRDEAQSGHLWERIMRYNSWGYLMGCSYANRDPTACEEDSGEGILWSHAYSILDVREISSGFRLMRVRNPWGRKEWKGAWSDGAPEWSQPENATALEELEYEFADDGTFWISYQDFIEQYNKLYVCRLFPPSWHQLTIKVRSLVLKAAASPEGDLEPGDWRVRASLRQAMCPLVERPCQRSALVIHRAEKRAMASGVSGLRWTLFVGLYGGTWCNNPQYRMTVNKPCEMVISLMQRDARSAFGQRLPKAERHLLMGLVVLKVSKDFHGRKWTRNDADVVKETDLVGDREITLTLTLDPAFSYLVVPYTALPEQEGPFVLRTFSSAPVEVERPPPAHEVQITGSWTVPTSGGRRFSPTFGSNPQYLLEVPRKTQIMMMLERTDTGERVGAMEPSFNAAETIGVTVCKPERTSEGKVCRRLVVHRDSDIVAESEFNDMQECVVWTTVTPETPYAIVPSSAQPGLVAPFQLCIYSSTDMTLTAFHETQTSVLTGSWTASNSGGSDLHETWTKNPRFLITVHQKGTFRISLSRPGKEWKRNTSLDQMIGFYLMRSSRNDGRMPIEKKNVVAETAFVPMNEVFEEIELTPTPYPTYVIVPCTYAPSKPGNFRITVTGEAEFSLKEV</sequence>
<keyword evidence="3 11" id="KW-0645">Protease</keyword>
<keyword evidence="15" id="KW-1185">Reference proteome</keyword>
<dbReference type="CDD" id="cd00044">
    <property type="entry name" value="CysPc"/>
    <property type="match status" value="1"/>
</dbReference>
<proteinExistence type="inferred from homology"/>
<feature type="active site" evidence="10 11">
    <location>
        <position position="131"/>
    </location>
</feature>
<dbReference type="PRINTS" id="PR00704">
    <property type="entry name" value="CALPAIN"/>
</dbReference>
<evidence type="ECO:0000256" key="8">
    <source>
        <dbReference type="ARBA" id="ARBA00022807"/>
    </source>
</evidence>
<evidence type="ECO:0000256" key="6">
    <source>
        <dbReference type="ARBA" id="ARBA00022771"/>
    </source>
</evidence>
<dbReference type="GO" id="GO:0006508">
    <property type="term" value="P:proteolysis"/>
    <property type="evidence" value="ECO:0007669"/>
    <property type="project" value="UniProtKB-KW"/>
</dbReference>
<dbReference type="SMART" id="SM00230">
    <property type="entry name" value="CysPc"/>
    <property type="match status" value="1"/>
</dbReference>
<dbReference type="Pfam" id="PF01067">
    <property type="entry name" value="Calpain_III"/>
    <property type="match status" value="3"/>
</dbReference>
<dbReference type="PANTHER" id="PTHR10183:SF379">
    <property type="entry name" value="CALPAIN-5"/>
    <property type="match status" value="1"/>
</dbReference>
<name>A0AAE0FQL5_9CHLO</name>
<comment type="caution">
    <text evidence="14">The sequence shown here is derived from an EMBL/GenBank/DDBJ whole genome shotgun (WGS) entry which is preliminary data.</text>
</comment>
<dbReference type="InterPro" id="IPR022683">
    <property type="entry name" value="Calpain_III"/>
</dbReference>
<dbReference type="InterPro" id="IPR022682">
    <property type="entry name" value="Calpain_domain_III"/>
</dbReference>
<feature type="active site" evidence="10 11">
    <location>
        <position position="294"/>
    </location>
</feature>
<dbReference type="Proteomes" id="UP001190700">
    <property type="component" value="Unassembled WGS sequence"/>
</dbReference>
<evidence type="ECO:0000256" key="4">
    <source>
        <dbReference type="ARBA" id="ARBA00022723"/>
    </source>
</evidence>
<dbReference type="GO" id="GO:0004198">
    <property type="term" value="F:calcium-dependent cysteine-type endopeptidase activity"/>
    <property type="evidence" value="ECO:0007669"/>
    <property type="project" value="InterPro"/>
</dbReference>
<feature type="domain" description="Calpain catalytic" evidence="13">
    <location>
        <begin position="76"/>
        <end position="375"/>
    </location>
</feature>
<keyword evidence="5" id="KW-0677">Repeat</keyword>
<dbReference type="InterPro" id="IPR022684">
    <property type="entry name" value="Calpain_cysteine_protease"/>
</dbReference>
<dbReference type="PROSITE" id="PS50203">
    <property type="entry name" value="CALPAIN_CAT"/>
    <property type="match status" value="1"/>
</dbReference>
<keyword evidence="2" id="KW-0597">Phosphoprotein</keyword>
<evidence type="ECO:0000256" key="2">
    <source>
        <dbReference type="ARBA" id="ARBA00022553"/>
    </source>
</evidence>
<keyword evidence="7 11" id="KW-0378">Hydrolase</keyword>
<feature type="region of interest" description="Disordered" evidence="12">
    <location>
        <begin position="1"/>
        <end position="26"/>
    </location>
</feature>
<evidence type="ECO:0000259" key="13">
    <source>
        <dbReference type="PROSITE" id="PS50203"/>
    </source>
</evidence>
<keyword evidence="4" id="KW-0479">Metal-binding</keyword>
<dbReference type="Gene3D" id="2.60.120.380">
    <property type="match status" value="3"/>
</dbReference>
<dbReference type="InterPro" id="IPR000169">
    <property type="entry name" value="Pept_cys_AS"/>
</dbReference>